<evidence type="ECO:0000313" key="2">
    <source>
        <dbReference type="Proteomes" id="UP000502041"/>
    </source>
</evidence>
<dbReference type="EMBL" id="CP051461">
    <property type="protein sequence ID" value="QJC55914.1"/>
    <property type="molecule type" value="Genomic_DNA"/>
</dbReference>
<protein>
    <submittedName>
        <fullName evidence="1">Putative oxidoreductase</fullName>
        <ecNumber evidence="1">1.-.-.-</ecNumber>
    </submittedName>
</protein>
<keyword evidence="1" id="KW-0560">Oxidoreductase</keyword>
<dbReference type="InterPro" id="IPR002347">
    <property type="entry name" value="SDR_fam"/>
</dbReference>
<dbReference type="GO" id="GO:0016491">
    <property type="term" value="F:oxidoreductase activity"/>
    <property type="evidence" value="ECO:0007669"/>
    <property type="project" value="UniProtKB-KW"/>
</dbReference>
<accession>A0A6H2H8J3</accession>
<dbReference type="PANTHER" id="PTHR43431:SF7">
    <property type="entry name" value="OXIDOREDUCTASE, SHORT CHAIN DEHYDROGENASE_REDUCTASE FAMILY (AFU_ORTHOLOGUE AFUA_5G14000)"/>
    <property type="match status" value="1"/>
</dbReference>
<dbReference type="PANTHER" id="PTHR43431">
    <property type="entry name" value="OXIDOREDUCTASE, SHORT CHAIN DEHYDROGENASE/REDUCTASE FAMILY (AFU_ORTHOLOGUE AFUA_5G14000)"/>
    <property type="match status" value="1"/>
</dbReference>
<dbReference type="Pfam" id="PF00106">
    <property type="entry name" value="adh_short"/>
    <property type="match status" value="1"/>
</dbReference>
<proteinExistence type="predicted"/>
<dbReference type="Gene3D" id="3.40.50.720">
    <property type="entry name" value="NAD(P)-binding Rossmann-like Domain"/>
    <property type="match status" value="1"/>
</dbReference>
<dbReference type="InterPro" id="IPR036291">
    <property type="entry name" value="NAD(P)-bd_dom_sf"/>
</dbReference>
<dbReference type="RefSeq" id="WP_168921702.1">
    <property type="nucleotide sequence ID" value="NZ_CP051461.1"/>
</dbReference>
<dbReference type="SUPFAM" id="SSF51735">
    <property type="entry name" value="NAD(P)-binding Rossmann-fold domains"/>
    <property type="match status" value="1"/>
</dbReference>
<sequence>MSLSKSVTPYQRALIVGAGPGLGASLARAFSVDCGMRVAIAARRREPLEAIAAATGAVPLVADVSSVAAVEALFDAAELALGGPPDVVVYNASQRVRGAFAEVDAEAVARAVDVTAIAAFRVAQQAVRRMLPERHGAVFFTGASAGVKGYAQSAAFAMGKFALRGLAQSMARELSPQGIHVAHFVIDGSIRPVGAPNDGKDTQLDADAIATSYVHLLSQPRNAWSWEIEVRPWVEHF</sequence>
<evidence type="ECO:0000313" key="1">
    <source>
        <dbReference type="EMBL" id="QJC55914.1"/>
    </source>
</evidence>
<dbReference type="KEGG" id="pvac:HC248_01198"/>
<dbReference type="Proteomes" id="UP000502041">
    <property type="component" value="Chromosome"/>
</dbReference>
<name>A0A6H2H8J3_9BURK</name>
<dbReference type="PRINTS" id="PR00081">
    <property type="entry name" value="GDHRDH"/>
</dbReference>
<keyword evidence="2" id="KW-1185">Reference proteome</keyword>
<dbReference type="AlphaFoldDB" id="A0A6H2H8J3"/>
<reference evidence="1 2" key="1">
    <citation type="submission" date="2020-04" db="EMBL/GenBank/DDBJ databases">
        <title>Complete genome of a Psychrophilic, Marine, Gas Vacuolate Bacterium Polaromonas vacuolata KCTC 22033T.</title>
        <authorList>
            <person name="Hwang K."/>
            <person name="Kim K.M."/>
        </authorList>
    </citation>
    <scope>NUCLEOTIDE SEQUENCE [LARGE SCALE GENOMIC DNA]</scope>
    <source>
        <strain evidence="1 2">KCTC 22033</strain>
    </source>
</reference>
<dbReference type="EC" id="1.-.-.-" evidence="1"/>
<gene>
    <name evidence="1" type="ORF">HC248_01198</name>
</gene>
<organism evidence="1 2">
    <name type="scientific">Polaromonas vacuolata</name>
    <dbReference type="NCBI Taxonomy" id="37448"/>
    <lineage>
        <taxon>Bacteria</taxon>
        <taxon>Pseudomonadati</taxon>
        <taxon>Pseudomonadota</taxon>
        <taxon>Betaproteobacteria</taxon>
        <taxon>Burkholderiales</taxon>
        <taxon>Comamonadaceae</taxon>
        <taxon>Polaromonas</taxon>
    </lineage>
</organism>